<name>A0A9W9CY25_9PEZI</name>
<dbReference type="Proteomes" id="UP001140453">
    <property type="component" value="Unassembled WGS sequence"/>
</dbReference>
<dbReference type="InterPro" id="IPR050797">
    <property type="entry name" value="Carb_Metab_Trans_Reg"/>
</dbReference>
<reference evidence="8" key="1">
    <citation type="submission" date="2022-10" db="EMBL/GenBank/DDBJ databases">
        <title>Tapping the CABI collections for fungal endophytes: first genome assemblies for Collariella, Neodidymelliopsis, Ascochyta clinopodiicola, Didymella pomorum, Didymosphaeria variabile, Neocosmospora piperis and Neocucurbitaria cava.</title>
        <authorList>
            <person name="Hill R."/>
        </authorList>
    </citation>
    <scope>NUCLEOTIDE SEQUENCE</scope>
    <source>
        <strain evidence="8">IMI 355082</strain>
    </source>
</reference>
<dbReference type="PANTHER" id="PTHR31668">
    <property type="entry name" value="GLUCOSE TRANSPORT TRANSCRIPTION REGULATOR RGT1-RELATED-RELATED"/>
    <property type="match status" value="1"/>
</dbReference>
<feature type="region of interest" description="Disordered" evidence="6">
    <location>
        <begin position="804"/>
        <end position="823"/>
    </location>
</feature>
<feature type="compositionally biased region" description="Polar residues" evidence="6">
    <location>
        <begin position="46"/>
        <end position="58"/>
    </location>
</feature>
<keyword evidence="5" id="KW-0539">Nucleus</keyword>
<keyword evidence="2" id="KW-0805">Transcription regulation</keyword>
<dbReference type="AlphaFoldDB" id="A0A9W9CY25"/>
<protein>
    <submittedName>
        <fullName evidence="8">Glucose-responsive transcription factor</fullName>
    </submittedName>
</protein>
<gene>
    <name evidence="8" type="primary">RGT1</name>
    <name evidence="8" type="ORF">N0V93_002870</name>
</gene>
<feature type="compositionally biased region" description="Low complexity" evidence="6">
    <location>
        <begin position="22"/>
        <end position="35"/>
    </location>
</feature>
<evidence type="ECO:0000256" key="2">
    <source>
        <dbReference type="ARBA" id="ARBA00023015"/>
    </source>
</evidence>
<dbReference type="Pfam" id="PF00172">
    <property type="entry name" value="Zn_clus"/>
    <property type="match status" value="1"/>
</dbReference>
<dbReference type="PROSITE" id="PS50048">
    <property type="entry name" value="ZN2_CY6_FUNGAL_2"/>
    <property type="match status" value="1"/>
</dbReference>
<dbReference type="Gene3D" id="4.10.240.10">
    <property type="entry name" value="Zn(2)-C6 fungal-type DNA-binding domain"/>
    <property type="match status" value="1"/>
</dbReference>
<feature type="compositionally biased region" description="Basic and acidic residues" evidence="6">
    <location>
        <begin position="812"/>
        <end position="823"/>
    </location>
</feature>
<evidence type="ECO:0000256" key="6">
    <source>
        <dbReference type="SAM" id="MobiDB-lite"/>
    </source>
</evidence>
<feature type="compositionally biased region" description="Low complexity" evidence="6">
    <location>
        <begin position="92"/>
        <end position="103"/>
    </location>
</feature>
<dbReference type="OrthoDB" id="5426978at2759"/>
<evidence type="ECO:0000313" key="8">
    <source>
        <dbReference type="EMBL" id="KAJ4393655.1"/>
    </source>
</evidence>
<keyword evidence="3" id="KW-0238">DNA-binding</keyword>
<dbReference type="EMBL" id="JAPEVB010000002">
    <property type="protein sequence ID" value="KAJ4393655.1"/>
    <property type="molecule type" value="Genomic_DNA"/>
</dbReference>
<accession>A0A9W9CY25</accession>
<feature type="region of interest" description="Disordered" evidence="6">
    <location>
        <begin position="325"/>
        <end position="370"/>
    </location>
</feature>
<feature type="compositionally biased region" description="Polar residues" evidence="6">
    <location>
        <begin position="157"/>
        <end position="171"/>
    </location>
</feature>
<keyword evidence="1" id="KW-0479">Metal-binding</keyword>
<evidence type="ECO:0000313" key="9">
    <source>
        <dbReference type="Proteomes" id="UP001140453"/>
    </source>
</evidence>
<organism evidence="8 9">
    <name type="scientific">Gnomoniopsis smithogilvyi</name>
    <dbReference type="NCBI Taxonomy" id="1191159"/>
    <lineage>
        <taxon>Eukaryota</taxon>
        <taxon>Fungi</taxon>
        <taxon>Dikarya</taxon>
        <taxon>Ascomycota</taxon>
        <taxon>Pezizomycotina</taxon>
        <taxon>Sordariomycetes</taxon>
        <taxon>Sordariomycetidae</taxon>
        <taxon>Diaporthales</taxon>
        <taxon>Gnomoniaceae</taxon>
        <taxon>Gnomoniopsis</taxon>
    </lineage>
</organism>
<dbReference type="CDD" id="cd12148">
    <property type="entry name" value="fungal_TF_MHR"/>
    <property type="match status" value="1"/>
</dbReference>
<sequence length="852" mass="92201">MDNSASGAPNVEAVPEDISMESEQSQDSQQPYQSHSIDEPHASFFQGDQQLENNQGQEQPEPHSPPQRASRPDVAAEDLELGGQSDDQIHKLQLAAQMSQALQNVVGSSTAAEESPYGPQESNLESLRELQDEEPDADVHSQGHDPEAHELPVLSVSIESSSHQDLQQTLRQIIPHPEPQQEPQPSNPSHPPPTQHAYMRSPHQPVLAPATTVVGIQTQYTLGDMTPPRKRSKVSRACDECRRKKVKCDASSETGEETCSNCRRSNVRCMFSRVPQKRGPSKGYIKELADRINSIEGKLGGGQSVAEALAGELVSRQNLGESYAASAQGEDIRKRPFSQISSNNFPTLAPSRPPGWAAEPRPAPSQPSYSANGLALKPILPRASIGLIPSRVPGTDGVTVDSQPAQASPTASEISDNVYNAYLNIVHHVLPFLPASKTKLNAQLAECGPSLQGAFIEALNSAVGSFPGISNIQGSLTRAYRLLTDFDAEGGGRGPVSHLIRLQCLILLIINVDNYGPSSLTGEHEGSPKVELLARAAGFAYFMNIPDEAMTLGPVADAESDECLRVRAWWVLIILDRWNAISSATRLAIPGDAVVLPHNLKTVFGEANYRFTLLAYIMGHWTPASVIAPLNSTPGDGARASAVFHLNMEMWRADFPADIPPKVQPVLHLSYWHCRLLAFLFMPSSLITDVTWAVRESVRLLTSHPQMVSPLNHHFTALTALCLIEMTKVEKSREEATQLLSNLVDANIAPSAWDEAISARIREAIQPSTSTAAQTTASQSLQHLADLATSTEIGATINNAAATAGAAADVSPADKAERGPKFRVNDNYEDLGFDPREMLRTGYLNAISEPSP</sequence>
<dbReference type="GO" id="GO:0008270">
    <property type="term" value="F:zinc ion binding"/>
    <property type="evidence" value="ECO:0007669"/>
    <property type="project" value="InterPro"/>
</dbReference>
<dbReference type="InterPro" id="IPR001138">
    <property type="entry name" value="Zn2Cys6_DnaBD"/>
</dbReference>
<evidence type="ECO:0000256" key="3">
    <source>
        <dbReference type="ARBA" id="ARBA00023125"/>
    </source>
</evidence>
<feature type="region of interest" description="Disordered" evidence="6">
    <location>
        <begin position="1"/>
        <end position="200"/>
    </location>
</feature>
<feature type="compositionally biased region" description="Pro residues" evidence="6">
    <location>
        <begin position="176"/>
        <end position="194"/>
    </location>
</feature>
<evidence type="ECO:0000256" key="4">
    <source>
        <dbReference type="ARBA" id="ARBA00023163"/>
    </source>
</evidence>
<evidence type="ECO:0000256" key="5">
    <source>
        <dbReference type="ARBA" id="ARBA00023242"/>
    </source>
</evidence>
<dbReference type="InterPro" id="IPR036864">
    <property type="entry name" value="Zn2-C6_fun-type_DNA-bd_sf"/>
</dbReference>
<evidence type="ECO:0000256" key="1">
    <source>
        <dbReference type="ARBA" id="ARBA00022723"/>
    </source>
</evidence>
<dbReference type="PROSITE" id="PS00463">
    <property type="entry name" value="ZN2_CY6_FUNGAL_1"/>
    <property type="match status" value="1"/>
</dbReference>
<feature type="domain" description="Zn(2)-C6 fungal-type" evidence="7">
    <location>
        <begin position="237"/>
        <end position="271"/>
    </location>
</feature>
<dbReference type="PANTHER" id="PTHR31668:SF26">
    <property type="entry name" value="GLUCOSE TRANSPORT TRANSCRIPTION REGULATOR RGT1-RELATED"/>
    <property type="match status" value="1"/>
</dbReference>
<feature type="compositionally biased region" description="Basic and acidic residues" evidence="6">
    <location>
        <begin position="137"/>
        <end position="150"/>
    </location>
</feature>
<dbReference type="SUPFAM" id="SSF57701">
    <property type="entry name" value="Zn2/Cys6 DNA-binding domain"/>
    <property type="match status" value="1"/>
</dbReference>
<evidence type="ECO:0000259" key="7">
    <source>
        <dbReference type="PROSITE" id="PS50048"/>
    </source>
</evidence>
<proteinExistence type="predicted"/>
<dbReference type="GO" id="GO:0003677">
    <property type="term" value="F:DNA binding"/>
    <property type="evidence" value="ECO:0007669"/>
    <property type="project" value="UniProtKB-KW"/>
</dbReference>
<dbReference type="GO" id="GO:0000981">
    <property type="term" value="F:DNA-binding transcription factor activity, RNA polymerase II-specific"/>
    <property type="evidence" value="ECO:0007669"/>
    <property type="project" value="InterPro"/>
</dbReference>
<comment type="caution">
    <text evidence="8">The sequence shown here is derived from an EMBL/GenBank/DDBJ whole genome shotgun (WGS) entry which is preliminary data.</text>
</comment>
<keyword evidence="4" id="KW-0804">Transcription</keyword>
<keyword evidence="9" id="KW-1185">Reference proteome</keyword>
<dbReference type="SMART" id="SM00066">
    <property type="entry name" value="GAL4"/>
    <property type="match status" value="1"/>
</dbReference>
<dbReference type="CDD" id="cd00067">
    <property type="entry name" value="GAL4"/>
    <property type="match status" value="1"/>
</dbReference>